<keyword evidence="1" id="KW-0472">Membrane</keyword>
<name>A0A3A9K939_9BACI</name>
<organism evidence="2 3">
    <name type="scientific">Salipaludibacillus neizhouensis</name>
    <dbReference type="NCBI Taxonomy" id="885475"/>
    <lineage>
        <taxon>Bacteria</taxon>
        <taxon>Bacillati</taxon>
        <taxon>Bacillota</taxon>
        <taxon>Bacilli</taxon>
        <taxon>Bacillales</taxon>
        <taxon>Bacillaceae</taxon>
    </lineage>
</organism>
<evidence type="ECO:0000313" key="3">
    <source>
        <dbReference type="Proteomes" id="UP000281498"/>
    </source>
</evidence>
<protein>
    <recommendedName>
        <fullName evidence="4">YtxH domain-containing protein</fullName>
    </recommendedName>
</protein>
<reference evidence="2 3" key="1">
    <citation type="submission" date="2017-10" db="EMBL/GenBank/DDBJ databases">
        <title>Bacillus sp. nov., a halophilic bacterium isolated from a Keqin Lake.</title>
        <authorList>
            <person name="Wang H."/>
        </authorList>
    </citation>
    <scope>NUCLEOTIDE SEQUENCE [LARGE SCALE GENOMIC DNA]</scope>
    <source>
        <strain evidence="2 3">KCTC 13187</strain>
    </source>
</reference>
<keyword evidence="3" id="KW-1185">Reference proteome</keyword>
<dbReference type="RefSeq" id="WP_110936995.1">
    <property type="nucleotide sequence ID" value="NZ_KZ614146.1"/>
</dbReference>
<evidence type="ECO:0000256" key="1">
    <source>
        <dbReference type="SAM" id="Phobius"/>
    </source>
</evidence>
<dbReference type="AlphaFoldDB" id="A0A3A9K939"/>
<proteinExistence type="predicted"/>
<evidence type="ECO:0008006" key="4">
    <source>
        <dbReference type="Google" id="ProtNLM"/>
    </source>
</evidence>
<evidence type="ECO:0000313" key="2">
    <source>
        <dbReference type="EMBL" id="RKL66163.1"/>
    </source>
</evidence>
<keyword evidence="1" id="KW-1133">Transmembrane helix</keyword>
<gene>
    <name evidence="2" type="ORF">CR203_16530</name>
</gene>
<keyword evidence="1" id="KW-0812">Transmembrane</keyword>
<sequence length="134" mass="14725">MSEQSKKWVIGGSIIGVLSGAIIIASNDKTRNGVTSFVSSTTLQTKHWITVINENRDTVVDQLRASSEKVSKVVEAASEDIQTIVDSSQNLKSHAYDLLNAIIDSKDELIELKEKLQTVESLPEAEGNVYKLHQ</sequence>
<comment type="caution">
    <text evidence="2">The sequence shown here is derived from an EMBL/GenBank/DDBJ whole genome shotgun (WGS) entry which is preliminary data.</text>
</comment>
<dbReference type="Proteomes" id="UP000281498">
    <property type="component" value="Unassembled WGS sequence"/>
</dbReference>
<accession>A0A3A9K939</accession>
<feature type="transmembrane region" description="Helical" evidence="1">
    <location>
        <begin position="7"/>
        <end position="26"/>
    </location>
</feature>
<dbReference type="OrthoDB" id="2863767at2"/>
<dbReference type="EMBL" id="PDOE01000008">
    <property type="protein sequence ID" value="RKL66163.1"/>
    <property type="molecule type" value="Genomic_DNA"/>
</dbReference>